<keyword evidence="3" id="KW-0812">Transmembrane</keyword>
<dbReference type="GO" id="GO:0003723">
    <property type="term" value="F:RNA binding"/>
    <property type="evidence" value="ECO:0007669"/>
    <property type="project" value="UniProtKB-UniRule"/>
</dbReference>
<evidence type="ECO:0000256" key="1">
    <source>
        <dbReference type="ARBA" id="ARBA00022884"/>
    </source>
</evidence>
<dbReference type="Gene3D" id="3.30.70.330">
    <property type="match status" value="1"/>
</dbReference>
<dbReference type="InterPro" id="IPR012677">
    <property type="entry name" value="Nucleotide-bd_a/b_plait_sf"/>
</dbReference>
<evidence type="ECO:0000256" key="3">
    <source>
        <dbReference type="SAM" id="Phobius"/>
    </source>
</evidence>
<dbReference type="EMBL" id="JAMSHJ010000007">
    <property type="protein sequence ID" value="KAI5390860.1"/>
    <property type="molecule type" value="Genomic_DNA"/>
</dbReference>
<comment type="caution">
    <text evidence="5">The sequence shown here is derived from an EMBL/GenBank/DDBJ whole genome shotgun (WGS) entry which is preliminary data.</text>
</comment>
<dbReference type="PANTHER" id="PTHR48027">
    <property type="entry name" value="HETEROGENEOUS NUCLEAR RIBONUCLEOPROTEIN 87F-RELATED"/>
    <property type="match status" value="1"/>
</dbReference>
<feature type="domain" description="RRM" evidence="4">
    <location>
        <begin position="48"/>
        <end position="125"/>
    </location>
</feature>
<organism evidence="5 6">
    <name type="scientific">Pisum sativum</name>
    <name type="common">Garden pea</name>
    <name type="synonym">Lathyrus oleraceus</name>
    <dbReference type="NCBI Taxonomy" id="3888"/>
    <lineage>
        <taxon>Eukaryota</taxon>
        <taxon>Viridiplantae</taxon>
        <taxon>Streptophyta</taxon>
        <taxon>Embryophyta</taxon>
        <taxon>Tracheophyta</taxon>
        <taxon>Spermatophyta</taxon>
        <taxon>Magnoliopsida</taxon>
        <taxon>eudicotyledons</taxon>
        <taxon>Gunneridae</taxon>
        <taxon>Pentapetalae</taxon>
        <taxon>rosids</taxon>
        <taxon>fabids</taxon>
        <taxon>Fabales</taxon>
        <taxon>Fabaceae</taxon>
        <taxon>Papilionoideae</taxon>
        <taxon>50 kb inversion clade</taxon>
        <taxon>NPAAA clade</taxon>
        <taxon>Hologalegina</taxon>
        <taxon>IRL clade</taxon>
        <taxon>Fabeae</taxon>
        <taxon>Lathyrus</taxon>
    </lineage>
</organism>
<protein>
    <recommendedName>
        <fullName evidence="4">RRM domain-containing protein</fullName>
    </recommendedName>
</protein>
<dbReference type="InterPro" id="IPR035979">
    <property type="entry name" value="RBD_domain_sf"/>
</dbReference>
<dbReference type="SMART" id="SM00360">
    <property type="entry name" value="RRM"/>
    <property type="match status" value="1"/>
</dbReference>
<proteinExistence type="predicted"/>
<feature type="non-terminal residue" evidence="5">
    <location>
        <position position="150"/>
    </location>
</feature>
<evidence type="ECO:0000259" key="4">
    <source>
        <dbReference type="PROSITE" id="PS50102"/>
    </source>
</evidence>
<dbReference type="PROSITE" id="PS50102">
    <property type="entry name" value="RRM"/>
    <property type="match status" value="1"/>
</dbReference>
<keyword evidence="3" id="KW-1133">Transmembrane helix</keyword>
<dbReference type="InterPro" id="IPR000504">
    <property type="entry name" value="RRM_dom"/>
</dbReference>
<keyword evidence="6" id="KW-1185">Reference proteome</keyword>
<evidence type="ECO:0000313" key="6">
    <source>
        <dbReference type="Proteomes" id="UP001058974"/>
    </source>
</evidence>
<reference evidence="5 6" key="1">
    <citation type="journal article" date="2022" name="Nat. Genet.">
        <title>Improved pea reference genome and pan-genome highlight genomic features and evolutionary characteristics.</title>
        <authorList>
            <person name="Yang T."/>
            <person name="Liu R."/>
            <person name="Luo Y."/>
            <person name="Hu S."/>
            <person name="Wang D."/>
            <person name="Wang C."/>
            <person name="Pandey M.K."/>
            <person name="Ge S."/>
            <person name="Xu Q."/>
            <person name="Li N."/>
            <person name="Li G."/>
            <person name="Huang Y."/>
            <person name="Saxena R.K."/>
            <person name="Ji Y."/>
            <person name="Li M."/>
            <person name="Yan X."/>
            <person name="He Y."/>
            <person name="Liu Y."/>
            <person name="Wang X."/>
            <person name="Xiang C."/>
            <person name="Varshney R.K."/>
            <person name="Ding H."/>
            <person name="Gao S."/>
            <person name="Zong X."/>
        </authorList>
    </citation>
    <scope>NUCLEOTIDE SEQUENCE [LARGE SCALE GENOMIC DNA]</scope>
    <source>
        <strain evidence="5 6">cv. Zhongwan 6</strain>
    </source>
</reference>
<keyword evidence="1 2" id="KW-0694">RNA-binding</keyword>
<dbReference type="Pfam" id="PF00076">
    <property type="entry name" value="RRM_1"/>
    <property type="match status" value="1"/>
</dbReference>
<dbReference type="Proteomes" id="UP001058974">
    <property type="component" value="Chromosome 7"/>
</dbReference>
<gene>
    <name evidence="5" type="ORF">KIW84_075957</name>
</gene>
<dbReference type="Gramene" id="Psat07G0595700-T1">
    <property type="protein sequence ID" value="KAI5390860.1"/>
    <property type="gene ID" value="KIW84_075957"/>
</dbReference>
<evidence type="ECO:0000313" key="5">
    <source>
        <dbReference type="EMBL" id="KAI5390860.1"/>
    </source>
</evidence>
<keyword evidence="3" id="KW-0472">Membrane</keyword>
<accession>A0A9D5A2N7</accession>
<dbReference type="AlphaFoldDB" id="A0A9D5A2N7"/>
<name>A0A9D5A2N7_PEA</name>
<dbReference type="SUPFAM" id="SSF54928">
    <property type="entry name" value="RNA-binding domain, RBD"/>
    <property type="match status" value="1"/>
</dbReference>
<sequence length="150" mass="17236">KKKSFYAVFSLSSELIVMRIANNRTLLLQCSALPLPQLFLRVRHHSSTKLFVAGLSYNTNETVLRDTFERHGEIIEVKVICDHKTGESKEYGFVRFNSETAAATARKELHGKVMGIGYQFTFATNFAFIFIYTVILCYESCYVLNDEFLR</sequence>
<dbReference type="InterPro" id="IPR052462">
    <property type="entry name" value="SLIRP/GR-RBP-like"/>
</dbReference>
<feature type="transmembrane region" description="Helical" evidence="3">
    <location>
        <begin position="116"/>
        <end position="135"/>
    </location>
</feature>
<evidence type="ECO:0000256" key="2">
    <source>
        <dbReference type="PROSITE-ProRule" id="PRU00176"/>
    </source>
</evidence>